<dbReference type="Proteomes" id="UP000250272">
    <property type="component" value="Chromosome"/>
</dbReference>
<sequence length="407" mass="43784">MKVEELVDKVASGEVKLHQVEKYTKDKRLATEVRRKALEKKLGVSLENIGHYSIDPEKVIGKNIENMIGVVQIPMGVAGPLKINGEYAKGEFYIPLATTEGALVASVNRGCSALTAAGGVRTTIIDDKMTRAPLLKCPDARKAREVAEWVKANIDYLQEKAVSKVTRHGKLRDVKPFIVGNNLYLRFEFETGDAMGMNMVTISSEEIMKVIEEEFPDVKYLALSGNLCVDKKPNAMNFINGRGKTVIAEAVIPREIVEKKLKTTPELIAEVNYRKNLVGSAQAGSYGFNAHFANIVGAIFLATGQDEAQITEGSHGITLAEVTPEGDLYISITMPSLEIGTVGGGTRVPTQREALSIMGVAGSGEPAGTNAKKFAEIIAGAVLAGELSLLAAIAAKHLAKAHKELGR</sequence>
<evidence type="ECO:0000313" key="7">
    <source>
        <dbReference type="Proteomes" id="UP000250272"/>
    </source>
</evidence>
<dbReference type="PROSITE" id="PS00066">
    <property type="entry name" value="HMG_COA_REDUCTASE_1"/>
    <property type="match status" value="1"/>
</dbReference>
<dbReference type="NCBIfam" id="TIGR00533">
    <property type="entry name" value="HMG_CoA_R_NADP"/>
    <property type="match status" value="1"/>
</dbReference>
<dbReference type="SUPFAM" id="SSF56542">
    <property type="entry name" value="Substrate-binding domain of HMG-CoA reductase"/>
    <property type="match status" value="1"/>
</dbReference>
<accession>A0A2Z2MCF8</accession>
<evidence type="ECO:0000256" key="2">
    <source>
        <dbReference type="ARBA" id="ARBA00022857"/>
    </source>
</evidence>
<dbReference type="Gene3D" id="1.10.3270.10">
    <property type="entry name" value="HMGR, N-terminal domain"/>
    <property type="match status" value="1"/>
</dbReference>
<dbReference type="GO" id="GO:0015936">
    <property type="term" value="P:coenzyme A metabolic process"/>
    <property type="evidence" value="ECO:0007669"/>
    <property type="project" value="InterPro"/>
</dbReference>
<dbReference type="GeneID" id="33325642"/>
<organism evidence="6 7">
    <name type="scientific">Thermococcus barossii</name>
    <dbReference type="NCBI Taxonomy" id="54077"/>
    <lineage>
        <taxon>Archaea</taxon>
        <taxon>Methanobacteriati</taxon>
        <taxon>Methanobacteriota</taxon>
        <taxon>Thermococci</taxon>
        <taxon>Thermococcales</taxon>
        <taxon>Thermococcaceae</taxon>
        <taxon>Thermococcus</taxon>
    </lineage>
</organism>
<dbReference type="PANTHER" id="PTHR10572:SF24">
    <property type="entry name" value="3-HYDROXY-3-METHYLGLUTARYL-COENZYME A REDUCTASE"/>
    <property type="match status" value="1"/>
</dbReference>
<reference evidence="6 7" key="1">
    <citation type="submission" date="2016-04" db="EMBL/GenBank/DDBJ databases">
        <title>Complete genome sequence of Thermococcus barossii type strain SHCK-94.</title>
        <authorList>
            <person name="Oger P.M."/>
        </authorList>
    </citation>
    <scope>NUCLEOTIDE SEQUENCE [LARGE SCALE GENOMIC DNA]</scope>
    <source>
        <strain evidence="6 7">SHCK-94</strain>
    </source>
</reference>
<dbReference type="InterPro" id="IPR009023">
    <property type="entry name" value="HMG_CoA_Rdtase_NAD(P)-bd_sf"/>
</dbReference>
<evidence type="ECO:0000256" key="4">
    <source>
        <dbReference type="ARBA" id="ARBA00049903"/>
    </source>
</evidence>
<dbReference type="AlphaFoldDB" id="A0A2Z2MCF8"/>
<comment type="similarity">
    <text evidence="1 5">Belongs to the HMG-CoA reductase family.</text>
</comment>
<dbReference type="EC" id="1.1.1.34" evidence="5"/>
<dbReference type="EMBL" id="CP015101">
    <property type="protein sequence ID" value="ASJ04320.1"/>
    <property type="molecule type" value="Genomic_DNA"/>
</dbReference>
<dbReference type="RefSeq" id="WP_088864349.1">
    <property type="nucleotide sequence ID" value="NZ_CP015101.1"/>
</dbReference>
<dbReference type="InterPro" id="IPR009029">
    <property type="entry name" value="HMG_CoA_Rdtase_sub-bd_dom_sf"/>
</dbReference>
<dbReference type="Gene3D" id="3.90.770.10">
    <property type="entry name" value="3-hydroxy-3-methylglutaryl-coenzyme A Reductase, Chain A, domain 2"/>
    <property type="match status" value="1"/>
</dbReference>
<dbReference type="InterPro" id="IPR023074">
    <property type="entry name" value="HMG_CoA_Rdtase_cat_sf"/>
</dbReference>
<evidence type="ECO:0000256" key="1">
    <source>
        <dbReference type="ARBA" id="ARBA00007661"/>
    </source>
</evidence>
<dbReference type="GO" id="GO:0016126">
    <property type="term" value="P:sterol biosynthetic process"/>
    <property type="evidence" value="ECO:0007669"/>
    <property type="project" value="TreeGrafter"/>
</dbReference>
<dbReference type="PROSITE" id="PS00318">
    <property type="entry name" value="HMG_COA_REDUCTASE_2"/>
    <property type="match status" value="1"/>
</dbReference>
<keyword evidence="2 5" id="KW-0521">NADP</keyword>
<protein>
    <recommendedName>
        <fullName evidence="5">3-hydroxy-3-methylglutaryl coenzyme A reductase</fullName>
        <shortName evidence="5">HMG-CoA reductase</shortName>
        <ecNumber evidence="5">1.1.1.34</ecNumber>
    </recommendedName>
</protein>
<dbReference type="InterPro" id="IPR002202">
    <property type="entry name" value="HMG_CoA_Rdtase"/>
</dbReference>
<dbReference type="Gene3D" id="3.30.70.420">
    <property type="entry name" value="Hydroxymethylglutaryl-CoA reductase, class I/II, NAD/NADP-binding domain"/>
    <property type="match status" value="1"/>
</dbReference>
<comment type="catalytic activity">
    <reaction evidence="4 5">
        <text>(R)-mevalonate + 2 NADP(+) + CoA = (3S)-3-hydroxy-3-methylglutaryl-CoA + 2 NADPH + 2 H(+)</text>
        <dbReference type="Rhea" id="RHEA:15989"/>
        <dbReference type="ChEBI" id="CHEBI:15378"/>
        <dbReference type="ChEBI" id="CHEBI:36464"/>
        <dbReference type="ChEBI" id="CHEBI:43074"/>
        <dbReference type="ChEBI" id="CHEBI:57287"/>
        <dbReference type="ChEBI" id="CHEBI:57783"/>
        <dbReference type="ChEBI" id="CHEBI:58349"/>
        <dbReference type="EC" id="1.1.1.34"/>
    </reaction>
</comment>
<gene>
    <name evidence="6" type="ORF">A3L01_02690</name>
</gene>
<dbReference type="PROSITE" id="PS50065">
    <property type="entry name" value="HMG_COA_REDUCTASE_4"/>
    <property type="match status" value="1"/>
</dbReference>
<dbReference type="Pfam" id="PF00368">
    <property type="entry name" value="HMG-CoA_red"/>
    <property type="match status" value="1"/>
</dbReference>
<dbReference type="SUPFAM" id="SSF55035">
    <property type="entry name" value="NAD-binding domain of HMG-CoA reductase"/>
    <property type="match status" value="1"/>
</dbReference>
<dbReference type="PANTHER" id="PTHR10572">
    <property type="entry name" value="3-HYDROXY-3-METHYLGLUTARYL-COENZYME A REDUCTASE"/>
    <property type="match status" value="1"/>
</dbReference>
<dbReference type="OrthoDB" id="10981at2157"/>
<proteinExistence type="inferred from homology"/>
<evidence type="ECO:0000256" key="3">
    <source>
        <dbReference type="ARBA" id="ARBA00023002"/>
    </source>
</evidence>
<dbReference type="FunFam" id="3.30.70.420:FF:000001">
    <property type="entry name" value="3-hydroxy-3-methylglutaryl coenzyme A reductase"/>
    <property type="match status" value="1"/>
</dbReference>
<evidence type="ECO:0000313" key="6">
    <source>
        <dbReference type="EMBL" id="ASJ04320.1"/>
    </source>
</evidence>
<dbReference type="InterPro" id="IPR004554">
    <property type="entry name" value="HMG_CoA_Rdtase_eu_arc"/>
</dbReference>
<dbReference type="CDD" id="cd00643">
    <property type="entry name" value="HMG-CoA_reductase_classI"/>
    <property type="match status" value="1"/>
</dbReference>
<keyword evidence="7" id="KW-1185">Reference proteome</keyword>
<dbReference type="InterPro" id="IPR023282">
    <property type="entry name" value="HMG_CoA_Rdtase_N"/>
</dbReference>
<dbReference type="InterPro" id="IPR023076">
    <property type="entry name" value="HMG_CoA_Rdtase_CS"/>
</dbReference>
<dbReference type="GO" id="GO:0004420">
    <property type="term" value="F:hydroxymethylglutaryl-CoA reductase (NADPH) activity"/>
    <property type="evidence" value="ECO:0007669"/>
    <property type="project" value="UniProtKB-EC"/>
</dbReference>
<evidence type="ECO:0000256" key="5">
    <source>
        <dbReference type="RuleBase" id="RU361219"/>
    </source>
</evidence>
<name>A0A2Z2MCF8_9EURY</name>
<dbReference type="GO" id="GO:0008299">
    <property type="term" value="P:isoprenoid biosynthetic process"/>
    <property type="evidence" value="ECO:0007669"/>
    <property type="project" value="InterPro"/>
</dbReference>
<dbReference type="UniPathway" id="UPA00058">
    <property type="reaction ID" value="UER00103"/>
</dbReference>
<keyword evidence="3 5" id="KW-0560">Oxidoreductase</keyword>
<comment type="pathway">
    <text evidence="5">Metabolic intermediate biosynthesis; (R)-mevalonate biosynthesis; (R)-mevalonate from acetyl-CoA: step 3/3.</text>
</comment>
<dbReference type="KEGG" id="tbs:A3L01_02690"/>
<dbReference type="PRINTS" id="PR00071">
    <property type="entry name" value="HMGCOARDTASE"/>
</dbReference>